<protein>
    <recommendedName>
        <fullName evidence="2">DUF4189 domain-containing protein</fullName>
    </recommendedName>
</protein>
<feature type="chain" id="PRO_5008674918" description="DUF4189 domain-containing protein" evidence="1">
    <location>
        <begin position="22"/>
        <end position="193"/>
    </location>
</feature>
<dbReference type="AlphaFoldDB" id="A0A1C3H6D3"/>
<dbReference type="Pfam" id="PF13827">
    <property type="entry name" value="DUF4189"/>
    <property type="match status" value="1"/>
</dbReference>
<proteinExistence type="predicted"/>
<accession>A0A1C3H6D3</accession>
<evidence type="ECO:0000313" key="3">
    <source>
        <dbReference type="EMBL" id="SAM70003.1"/>
    </source>
</evidence>
<dbReference type="PROSITE" id="PS51257">
    <property type="entry name" value="PROKAR_LIPOPROTEIN"/>
    <property type="match status" value="1"/>
</dbReference>
<reference evidence="4" key="1">
    <citation type="submission" date="2016-04" db="EMBL/GenBank/DDBJ databases">
        <authorList>
            <person name="Tagini F."/>
        </authorList>
    </citation>
    <scope>NUCLEOTIDE SEQUENCE [LARGE SCALE GENOMIC DNA]</scope>
    <source>
        <strain evidence="4">CHUV0807</strain>
    </source>
</reference>
<name>A0A1C3H6D3_9GAMM</name>
<evidence type="ECO:0000256" key="1">
    <source>
        <dbReference type="SAM" id="SignalP"/>
    </source>
</evidence>
<dbReference type="InterPro" id="IPR025240">
    <property type="entry name" value="DUF4189"/>
</dbReference>
<keyword evidence="1" id="KW-0732">Signal</keyword>
<organism evidence="3 4">
    <name type="scientific">Cardiobacterium hominis</name>
    <dbReference type="NCBI Taxonomy" id="2718"/>
    <lineage>
        <taxon>Bacteria</taxon>
        <taxon>Pseudomonadati</taxon>
        <taxon>Pseudomonadota</taxon>
        <taxon>Gammaproteobacteria</taxon>
        <taxon>Cardiobacteriales</taxon>
        <taxon>Cardiobacteriaceae</taxon>
        <taxon>Cardiobacterium</taxon>
    </lineage>
</organism>
<dbReference type="RefSeq" id="WP_079541775.1">
    <property type="nucleotide sequence ID" value="NZ_FKLO01000073.1"/>
</dbReference>
<gene>
    <name evidence="3" type="ORF">CHUV0807_2128</name>
</gene>
<sequence length="193" mass="21127">MIKQTTILTLMLVLASPVAIACNPAEGSGQCGFIDAYGGWVGTKTEQTESYQRLYNQNTYIEPAPVYRPPPPPPPPEPIRESRYGALAIYPNLDGLWDSQKMFASVHGIHSKESARKKALQECKRKSGHSCQVFDYADQCLSVTTGLNSEGLKIYSAVSPQPGQAPLDAMQQCLAAQAKECEYVVQEECSLPE</sequence>
<feature type="domain" description="DUF4189" evidence="2">
    <location>
        <begin position="84"/>
        <end position="185"/>
    </location>
</feature>
<dbReference type="Proteomes" id="UP000190837">
    <property type="component" value="Unassembled WGS sequence"/>
</dbReference>
<evidence type="ECO:0000259" key="2">
    <source>
        <dbReference type="Pfam" id="PF13827"/>
    </source>
</evidence>
<evidence type="ECO:0000313" key="4">
    <source>
        <dbReference type="Proteomes" id="UP000190837"/>
    </source>
</evidence>
<feature type="signal peptide" evidence="1">
    <location>
        <begin position="1"/>
        <end position="21"/>
    </location>
</feature>
<dbReference type="EMBL" id="FKLO01000073">
    <property type="protein sequence ID" value="SAM70003.1"/>
    <property type="molecule type" value="Genomic_DNA"/>
</dbReference>